<proteinExistence type="predicted"/>
<comment type="caution">
    <text evidence="2">The sequence shown here is derived from an EMBL/GenBank/DDBJ whole genome shotgun (WGS) entry which is preliminary data.</text>
</comment>
<dbReference type="STRING" id="52838.A0A4S8IHG1"/>
<dbReference type="PANTHER" id="PTHR36385">
    <property type="entry name" value="OS07G0562900 PROTEIN"/>
    <property type="match status" value="1"/>
</dbReference>
<dbReference type="EMBL" id="PYDT01000010">
    <property type="protein sequence ID" value="THU47725.1"/>
    <property type="molecule type" value="Genomic_DNA"/>
</dbReference>
<name>A0A4S8IHG1_MUSBA</name>
<accession>A0A4S8IHG1</accession>
<evidence type="ECO:0000256" key="1">
    <source>
        <dbReference type="SAM" id="MobiDB-lite"/>
    </source>
</evidence>
<sequence length="106" mass="11735">MAKNRNKKTKNKSNPKKDSTVPIDVSTEAVGDAPQLMDTSDGNPSNPALGAINRKIKKAIPVKRSKNIRKLKLIAKAIANSEKGQEKQLRNKSRMLRIHSAKSLYD</sequence>
<feature type="compositionally biased region" description="Basic residues" evidence="1">
    <location>
        <begin position="90"/>
        <end position="100"/>
    </location>
</feature>
<organism evidence="2 3">
    <name type="scientific">Musa balbisiana</name>
    <name type="common">Banana</name>
    <dbReference type="NCBI Taxonomy" id="52838"/>
    <lineage>
        <taxon>Eukaryota</taxon>
        <taxon>Viridiplantae</taxon>
        <taxon>Streptophyta</taxon>
        <taxon>Embryophyta</taxon>
        <taxon>Tracheophyta</taxon>
        <taxon>Spermatophyta</taxon>
        <taxon>Magnoliopsida</taxon>
        <taxon>Liliopsida</taxon>
        <taxon>Zingiberales</taxon>
        <taxon>Musaceae</taxon>
        <taxon>Musa</taxon>
    </lineage>
</organism>
<feature type="compositionally biased region" description="Basic residues" evidence="1">
    <location>
        <begin position="1"/>
        <end position="14"/>
    </location>
</feature>
<keyword evidence="3" id="KW-1185">Reference proteome</keyword>
<gene>
    <name evidence="2" type="ORF">C4D60_Mb09t18660</name>
</gene>
<feature type="region of interest" description="Disordered" evidence="1">
    <location>
        <begin position="1"/>
        <end position="50"/>
    </location>
</feature>
<dbReference type="AlphaFoldDB" id="A0A4S8IHG1"/>
<dbReference type="Proteomes" id="UP000317650">
    <property type="component" value="Chromosome 9"/>
</dbReference>
<feature type="compositionally biased region" description="Polar residues" evidence="1">
    <location>
        <begin position="37"/>
        <end position="46"/>
    </location>
</feature>
<dbReference type="PANTHER" id="PTHR36385:SF1">
    <property type="entry name" value="OS07G0562900 PROTEIN"/>
    <property type="match status" value="1"/>
</dbReference>
<evidence type="ECO:0000313" key="3">
    <source>
        <dbReference type="Proteomes" id="UP000317650"/>
    </source>
</evidence>
<protein>
    <submittedName>
        <fullName evidence="2">Uncharacterized protein</fullName>
    </submittedName>
</protein>
<reference evidence="2 3" key="1">
    <citation type="journal article" date="2019" name="Nat. Plants">
        <title>Genome sequencing of Musa balbisiana reveals subgenome evolution and function divergence in polyploid bananas.</title>
        <authorList>
            <person name="Yao X."/>
        </authorList>
    </citation>
    <scope>NUCLEOTIDE SEQUENCE [LARGE SCALE GENOMIC DNA]</scope>
    <source>
        <strain evidence="3">cv. DH-PKW</strain>
        <tissue evidence="2">Leaves</tissue>
    </source>
</reference>
<evidence type="ECO:0000313" key="2">
    <source>
        <dbReference type="EMBL" id="THU47725.1"/>
    </source>
</evidence>
<feature type="region of interest" description="Disordered" evidence="1">
    <location>
        <begin position="82"/>
        <end position="106"/>
    </location>
</feature>